<protein>
    <submittedName>
        <fullName evidence="2">Uncharacterized protein</fullName>
    </submittedName>
</protein>
<dbReference type="AlphaFoldDB" id="A0AA40CHF0"/>
<keyword evidence="3" id="KW-1185">Reference proteome</keyword>
<feature type="region of interest" description="Disordered" evidence="1">
    <location>
        <begin position="1"/>
        <end position="33"/>
    </location>
</feature>
<comment type="caution">
    <text evidence="2">The sequence shown here is derived from an EMBL/GenBank/DDBJ whole genome shotgun (WGS) entry which is preliminary data.</text>
</comment>
<accession>A0AA40CHF0</accession>
<sequence length="52" mass="5827">MRRWGTKPSGTSMGRPGTGVRAGLQNCSGPPHYRQPFWDNHFHHVAQSPAIR</sequence>
<evidence type="ECO:0000313" key="2">
    <source>
        <dbReference type="EMBL" id="KAK0638946.1"/>
    </source>
</evidence>
<dbReference type="EMBL" id="JAULSV010000007">
    <property type="protein sequence ID" value="KAK0638946.1"/>
    <property type="molecule type" value="Genomic_DNA"/>
</dbReference>
<gene>
    <name evidence="2" type="ORF">B0T16DRAFT_235023</name>
</gene>
<organism evidence="2 3">
    <name type="scientific">Cercophora newfieldiana</name>
    <dbReference type="NCBI Taxonomy" id="92897"/>
    <lineage>
        <taxon>Eukaryota</taxon>
        <taxon>Fungi</taxon>
        <taxon>Dikarya</taxon>
        <taxon>Ascomycota</taxon>
        <taxon>Pezizomycotina</taxon>
        <taxon>Sordariomycetes</taxon>
        <taxon>Sordariomycetidae</taxon>
        <taxon>Sordariales</taxon>
        <taxon>Lasiosphaeriaceae</taxon>
        <taxon>Cercophora</taxon>
    </lineage>
</organism>
<evidence type="ECO:0000313" key="3">
    <source>
        <dbReference type="Proteomes" id="UP001174936"/>
    </source>
</evidence>
<reference evidence="2" key="1">
    <citation type="submission" date="2023-06" db="EMBL/GenBank/DDBJ databases">
        <title>Genome-scale phylogeny and comparative genomics of the fungal order Sordariales.</title>
        <authorList>
            <consortium name="Lawrence Berkeley National Laboratory"/>
            <person name="Hensen N."/>
            <person name="Bonometti L."/>
            <person name="Westerberg I."/>
            <person name="Brannstrom I.O."/>
            <person name="Guillou S."/>
            <person name="Cros-Aarteil S."/>
            <person name="Calhoun S."/>
            <person name="Haridas S."/>
            <person name="Kuo A."/>
            <person name="Mondo S."/>
            <person name="Pangilinan J."/>
            <person name="Riley R."/>
            <person name="Labutti K."/>
            <person name="Andreopoulos B."/>
            <person name="Lipzen A."/>
            <person name="Chen C."/>
            <person name="Yanf M."/>
            <person name="Daum C."/>
            <person name="Ng V."/>
            <person name="Clum A."/>
            <person name="Steindorff A."/>
            <person name="Ohm R."/>
            <person name="Martin F."/>
            <person name="Silar P."/>
            <person name="Natvig D."/>
            <person name="Lalanne C."/>
            <person name="Gautier V."/>
            <person name="Ament-Velasquez S.L."/>
            <person name="Kruys A."/>
            <person name="Hutchinson M.I."/>
            <person name="Powell A.J."/>
            <person name="Barry K."/>
            <person name="Miller A.N."/>
            <person name="Grigoriev I.V."/>
            <person name="Debuchy R."/>
            <person name="Gladieux P."/>
            <person name="Thoren M.H."/>
            <person name="Johannesson H."/>
        </authorList>
    </citation>
    <scope>NUCLEOTIDE SEQUENCE</scope>
    <source>
        <strain evidence="2">SMH2532-1</strain>
    </source>
</reference>
<evidence type="ECO:0000256" key="1">
    <source>
        <dbReference type="SAM" id="MobiDB-lite"/>
    </source>
</evidence>
<dbReference type="Proteomes" id="UP001174936">
    <property type="component" value="Unassembled WGS sequence"/>
</dbReference>
<name>A0AA40CHF0_9PEZI</name>
<proteinExistence type="predicted"/>